<accession>A0A1B1MFK3</accession>
<dbReference type="InterPro" id="IPR048031">
    <property type="entry name" value="ScyD/ScyE-like"/>
</dbReference>
<dbReference type="SUPFAM" id="SSF63829">
    <property type="entry name" value="Calcium-dependent phosphotriesterase"/>
    <property type="match status" value="1"/>
</dbReference>
<dbReference type="NCBIfam" id="NF033206">
    <property type="entry name" value="ScyE_fam"/>
    <property type="match status" value="1"/>
</dbReference>
<reference evidence="1 2" key="1">
    <citation type="submission" date="2016-07" db="EMBL/GenBank/DDBJ databases">
        <title>Enhancement of antibiotic productionsby engineered nitrateutilization in actinobacteria.</title>
        <authorList>
            <person name="Meng S.C."/>
        </authorList>
    </citation>
    <scope>NUCLEOTIDE SEQUENCE [LARGE SCALE GENOMIC DNA]</scope>
    <source>
        <strain evidence="1 2">NRRL 2936</strain>
    </source>
</reference>
<sequence length="379" mass="39211">MGYAMYAVRKRTALVVATGVTAGVTLAATVGIAPATATGGHTDAVGGAAGGGKKPVVRVIATGLDNPRQLSYDHGRLYVAEAGRGGRKCVGQGPEGETCIGPSSALTKIYWDGGAWKHHRVVKGLPSGAAPDGGFATGLDGVSALHGNVWGAMTYTPPEAGIPTAPPWNTLGKLLRLGHGKAKIAADIAAVEFRYNPHKANLESNPYGVLALPDGRRIVADAAGNDLVAVSPNGRARPFTVFPNHDGNESVPTSLALGPDGKLYVGELNGEAARPTARVWKVDPRTGRILGWTSGFGSITGIALDDDGDLYVSQLFAGRVTKVSHGKRTHVKVPFPAGVAVDPHDGKVYVSAWSIADRDGTALEGKRTPGGQVWKILGF</sequence>
<dbReference type="Proteomes" id="UP000092598">
    <property type="component" value="Chromosome"/>
</dbReference>
<dbReference type="PATRIC" id="fig|1915.4.peg.5719"/>
<dbReference type="RefSeq" id="WP_067438111.1">
    <property type="nucleotide sequence ID" value="NZ_CP016438.1"/>
</dbReference>
<dbReference type="AlphaFoldDB" id="A0A1B1MFK3"/>
<proteinExistence type="predicted"/>
<dbReference type="InterPro" id="IPR011042">
    <property type="entry name" value="6-blade_b-propeller_TolB-like"/>
</dbReference>
<evidence type="ECO:0000313" key="2">
    <source>
        <dbReference type="Proteomes" id="UP000092598"/>
    </source>
</evidence>
<organism evidence="1 2">
    <name type="scientific">Streptomyces lincolnensis</name>
    <dbReference type="NCBI Taxonomy" id="1915"/>
    <lineage>
        <taxon>Bacteria</taxon>
        <taxon>Bacillati</taxon>
        <taxon>Actinomycetota</taxon>
        <taxon>Actinomycetes</taxon>
        <taxon>Kitasatosporales</taxon>
        <taxon>Streptomycetaceae</taxon>
        <taxon>Streptomyces</taxon>
    </lineage>
</organism>
<keyword evidence="2" id="KW-1185">Reference proteome</keyword>
<dbReference type="STRING" id="1915.SLINC_5164"/>
<evidence type="ECO:0000313" key="1">
    <source>
        <dbReference type="EMBL" id="ANS67388.1"/>
    </source>
</evidence>
<gene>
    <name evidence="1" type="ORF">SLINC_5164</name>
</gene>
<dbReference type="Gene3D" id="2.120.10.30">
    <property type="entry name" value="TolB, C-terminal domain"/>
    <property type="match status" value="1"/>
</dbReference>
<dbReference type="EMBL" id="CP016438">
    <property type="protein sequence ID" value="ANS67388.1"/>
    <property type="molecule type" value="Genomic_DNA"/>
</dbReference>
<dbReference type="OrthoDB" id="9812926at2"/>
<protein>
    <submittedName>
        <fullName evidence="1">NHL repeat protein</fullName>
    </submittedName>
</protein>
<dbReference type="KEGG" id="sls:SLINC_5164"/>
<name>A0A1B1MFK3_STRLN</name>